<dbReference type="PRINTS" id="PR00364">
    <property type="entry name" value="DISEASERSIST"/>
</dbReference>
<comment type="similarity">
    <text evidence="1">Belongs to the AfsR/DnrI/RedD regulatory family.</text>
</comment>
<evidence type="ECO:0000256" key="2">
    <source>
        <dbReference type="ARBA" id="ARBA00023125"/>
    </source>
</evidence>
<reference evidence="6" key="1">
    <citation type="submission" date="2023-01" db="EMBL/GenBank/DDBJ databases">
        <title>Draft genome sequence of Nocardiopsis sp. LSu2-4 isolated from halophytes.</title>
        <authorList>
            <person name="Duangmal K."/>
            <person name="Chantavorakit T."/>
        </authorList>
    </citation>
    <scope>NUCLEOTIDE SEQUENCE</scope>
    <source>
        <strain evidence="6">LSu2-4</strain>
    </source>
</reference>
<dbReference type="PANTHER" id="PTHR47691">
    <property type="entry name" value="REGULATOR-RELATED"/>
    <property type="match status" value="1"/>
</dbReference>
<feature type="DNA-binding region" description="OmpR/PhoB-type" evidence="3">
    <location>
        <begin position="1"/>
        <end position="93"/>
    </location>
</feature>
<dbReference type="SUPFAM" id="SSF52540">
    <property type="entry name" value="P-loop containing nucleoside triphosphate hydrolases"/>
    <property type="match status" value="1"/>
</dbReference>
<evidence type="ECO:0000256" key="3">
    <source>
        <dbReference type="PROSITE-ProRule" id="PRU01091"/>
    </source>
</evidence>
<name>A0ABT4TH02_9ACTN</name>
<dbReference type="Gene3D" id="3.40.50.300">
    <property type="entry name" value="P-loop containing nucleotide triphosphate hydrolases"/>
    <property type="match status" value="1"/>
</dbReference>
<dbReference type="RefSeq" id="WP_270676120.1">
    <property type="nucleotide sequence ID" value="NZ_JAQFWP010000004.1"/>
</dbReference>
<evidence type="ECO:0000313" key="6">
    <source>
        <dbReference type="EMBL" id="MDA2803631.1"/>
    </source>
</evidence>
<protein>
    <submittedName>
        <fullName evidence="6">BTAD domain-containing putative transcriptional regulator</fullName>
    </submittedName>
</protein>
<dbReference type="PROSITE" id="PS51755">
    <property type="entry name" value="OMPR_PHOB"/>
    <property type="match status" value="1"/>
</dbReference>
<dbReference type="Pfam" id="PF03704">
    <property type="entry name" value="BTAD"/>
    <property type="match status" value="1"/>
</dbReference>
<dbReference type="SMART" id="SM00862">
    <property type="entry name" value="Trans_reg_C"/>
    <property type="match status" value="1"/>
</dbReference>
<dbReference type="InterPro" id="IPR027417">
    <property type="entry name" value="P-loop_NTPase"/>
</dbReference>
<accession>A0ABT4TH02</accession>
<feature type="domain" description="OmpR/PhoB-type" evidence="5">
    <location>
        <begin position="1"/>
        <end position="93"/>
    </location>
</feature>
<dbReference type="InterPro" id="IPR036388">
    <property type="entry name" value="WH-like_DNA-bd_sf"/>
</dbReference>
<feature type="region of interest" description="Disordered" evidence="4">
    <location>
        <begin position="251"/>
        <end position="278"/>
    </location>
</feature>
<evidence type="ECO:0000259" key="5">
    <source>
        <dbReference type="PROSITE" id="PS51755"/>
    </source>
</evidence>
<dbReference type="EMBL" id="JAQFWP010000004">
    <property type="protein sequence ID" value="MDA2803631.1"/>
    <property type="molecule type" value="Genomic_DNA"/>
</dbReference>
<dbReference type="Gene3D" id="1.10.10.10">
    <property type="entry name" value="Winged helix-like DNA-binding domain superfamily/Winged helix DNA-binding domain"/>
    <property type="match status" value="1"/>
</dbReference>
<dbReference type="SUPFAM" id="SSF46894">
    <property type="entry name" value="C-terminal effector domain of the bipartite response regulators"/>
    <property type="match status" value="1"/>
</dbReference>
<evidence type="ECO:0000256" key="4">
    <source>
        <dbReference type="SAM" id="MobiDB-lite"/>
    </source>
</evidence>
<dbReference type="CDD" id="cd15831">
    <property type="entry name" value="BTAD"/>
    <property type="match status" value="1"/>
</dbReference>
<dbReference type="InterPro" id="IPR005158">
    <property type="entry name" value="BTAD"/>
</dbReference>
<proteinExistence type="inferred from homology"/>
<dbReference type="Proteomes" id="UP001165685">
    <property type="component" value="Unassembled WGS sequence"/>
</dbReference>
<dbReference type="SUPFAM" id="SSF48452">
    <property type="entry name" value="TPR-like"/>
    <property type="match status" value="2"/>
</dbReference>
<dbReference type="InterPro" id="IPR011990">
    <property type="entry name" value="TPR-like_helical_dom_sf"/>
</dbReference>
<dbReference type="InterPro" id="IPR001867">
    <property type="entry name" value="OmpR/PhoB-type_DNA-bd"/>
</dbReference>
<keyword evidence="2 3" id="KW-0238">DNA-binding</keyword>
<dbReference type="SMART" id="SM01043">
    <property type="entry name" value="BTAD"/>
    <property type="match status" value="1"/>
</dbReference>
<feature type="compositionally biased region" description="Polar residues" evidence="4">
    <location>
        <begin position="261"/>
        <end position="270"/>
    </location>
</feature>
<gene>
    <name evidence="6" type="ORF">O4U47_03840</name>
</gene>
<dbReference type="PANTHER" id="PTHR47691:SF3">
    <property type="entry name" value="HTH-TYPE TRANSCRIPTIONAL REGULATOR RV0890C-RELATED"/>
    <property type="match status" value="1"/>
</dbReference>
<sequence>MRFGILGSTEVRDDDGALLAIGGARRKAVLIVLALEAGRLVTRERLIDDVYGRRPPAGAANALQSQISRLRGALRGAGHDIVEFRSTGYRLAVDPLDVDAHRFERLTRYGRDALGAGRLDEGAARLDEALTLWRGPALADVAEADFARPAAQRLAELRLTALEDRLAIGLAQGEGTALVSELYGLISAHPLRERPRGLLMRALHAAGRRAEALAVFADGRSLMAEELGTDPSPELGRIHTAILRGVPLEDMGDRSAADRPSTITPESEQSPVPARAASAGVPAQITGFVGSADRPRRVSALLERSRLVTLTGPGGVGKTRLAIETARRTKDACFVDLSLTDPGASVAQAVLYTLGMRDPGWMNSPTHVHGEPVDRIVEALDDRALLLVLDNCEHVLPAAAALAGRLLGGCPRLRILATTQEALGITGEALLPVAPLPLPPSGADPATASDYPSVQLLAERATAARPDFVVDESNAAAVTFICRALDGLPLAIELAAARLKALPPEEVADRLDDRFSLLSRGSRTAAPKHRTLRAVVAWSWSLLDERQQRLARRFTVFSGCAGLDAVHDVCGLGETTPDVIAGLVEKSFIEAVDGARRYRMLSTIRVFAAEHLAEAGEQHGTRRSHAAHFLGLARTAEPHLRGAAQREWLDRLLTDHDNLHTALRWAVEHDTGTALELVAALSTYWWQRGRHTESAPLAVTLIQRIGDSVPADLAEEYVLCLINAVALEPDAVDEAAWDRAGSLVGALGPRLRWPLLAMLWPTAAGRSGRGDGGIRPFVERFGGATDPWVRAACDVVSGYMRFFRSATGQAEEAFTTGLSAFRALGDRWGAVQALAGLATISSWRGDLPRTLALTDEALEDTDLLGAAEDSADLVRLRAEGLLNGGDPDGAQEAFERAVELARRCAARGVLLTARCGLSEIARLRGDLDEARRLVRTGWEPNGAGKAGEQAVIARRVLAQQGHLAIADGDIESACDRFEQALVGDPAHWYPTQATLAAEVLAAASLLCGDAERAVVLLGASASLRGGRETSAPGAIRTADAAWAALGEDAHRDAYARGLALSRTELLEVIDGSRRDCFA</sequence>
<dbReference type="Gene3D" id="1.25.40.10">
    <property type="entry name" value="Tetratricopeptide repeat domain"/>
    <property type="match status" value="2"/>
</dbReference>
<evidence type="ECO:0000256" key="1">
    <source>
        <dbReference type="ARBA" id="ARBA00005820"/>
    </source>
</evidence>
<dbReference type="InterPro" id="IPR016032">
    <property type="entry name" value="Sig_transdc_resp-reg_C-effctor"/>
</dbReference>
<comment type="caution">
    <text evidence="6">The sequence shown here is derived from an EMBL/GenBank/DDBJ whole genome shotgun (WGS) entry which is preliminary data.</text>
</comment>
<dbReference type="Pfam" id="PF00486">
    <property type="entry name" value="Trans_reg_C"/>
    <property type="match status" value="1"/>
</dbReference>
<organism evidence="6 7">
    <name type="scientific">Nocardiopsis suaedae</name>
    <dbReference type="NCBI Taxonomy" id="3018444"/>
    <lineage>
        <taxon>Bacteria</taxon>
        <taxon>Bacillati</taxon>
        <taxon>Actinomycetota</taxon>
        <taxon>Actinomycetes</taxon>
        <taxon>Streptosporangiales</taxon>
        <taxon>Nocardiopsidaceae</taxon>
        <taxon>Nocardiopsis</taxon>
    </lineage>
</organism>
<evidence type="ECO:0000313" key="7">
    <source>
        <dbReference type="Proteomes" id="UP001165685"/>
    </source>
</evidence>
<keyword evidence="7" id="KW-1185">Reference proteome</keyword>